<dbReference type="PIRSF" id="PIRSF004930">
    <property type="entry name" value="Tln_factor_SUA5"/>
    <property type="match status" value="1"/>
</dbReference>
<comment type="caution">
    <text evidence="16">The sequence shown here is derived from an EMBL/GenBank/DDBJ whole genome shotgun (WGS) entry which is preliminary data.</text>
</comment>
<feature type="binding site" evidence="14">
    <location>
        <position position="63"/>
    </location>
    <ligand>
        <name>ATP</name>
        <dbReference type="ChEBI" id="CHEBI:30616"/>
    </ligand>
</feature>
<evidence type="ECO:0000256" key="9">
    <source>
        <dbReference type="ARBA" id="ARBA00022741"/>
    </source>
</evidence>
<evidence type="ECO:0000256" key="1">
    <source>
        <dbReference type="ARBA" id="ARBA00004496"/>
    </source>
</evidence>
<feature type="binding site" evidence="14">
    <location>
        <position position="54"/>
    </location>
    <ligand>
        <name>ATP</name>
        <dbReference type="ChEBI" id="CHEBI:30616"/>
    </ligand>
</feature>
<evidence type="ECO:0000256" key="13">
    <source>
        <dbReference type="PIRNR" id="PIRNR004930"/>
    </source>
</evidence>
<dbReference type="GO" id="GO:0000049">
    <property type="term" value="F:tRNA binding"/>
    <property type="evidence" value="ECO:0007669"/>
    <property type="project" value="TreeGrafter"/>
</dbReference>
<evidence type="ECO:0000313" key="16">
    <source>
        <dbReference type="EMBL" id="NTS30347.1"/>
    </source>
</evidence>
<dbReference type="InterPro" id="IPR006070">
    <property type="entry name" value="Sua5-like_dom"/>
</dbReference>
<evidence type="ECO:0000256" key="7">
    <source>
        <dbReference type="ARBA" id="ARBA00022694"/>
    </source>
</evidence>
<feature type="binding site" evidence="14">
    <location>
        <position position="191"/>
    </location>
    <ligand>
        <name>ATP</name>
        <dbReference type="ChEBI" id="CHEBI:30616"/>
    </ligand>
</feature>
<feature type="binding site" evidence="14">
    <location>
        <position position="147"/>
    </location>
    <ligand>
        <name>ATP</name>
        <dbReference type="ChEBI" id="CHEBI:30616"/>
    </ligand>
</feature>
<keyword evidence="9 13" id="KW-0547">Nucleotide-binding</keyword>
<dbReference type="PROSITE" id="PS51163">
    <property type="entry name" value="YRDC"/>
    <property type="match status" value="1"/>
</dbReference>
<evidence type="ECO:0000256" key="14">
    <source>
        <dbReference type="PIRSR" id="PIRSR004930-1"/>
    </source>
</evidence>
<feature type="binding site" evidence="14">
    <location>
        <position position="118"/>
    </location>
    <ligand>
        <name>ATP</name>
        <dbReference type="ChEBI" id="CHEBI:30616"/>
    </ligand>
</feature>
<dbReference type="EC" id="2.7.7.87" evidence="3 13"/>
<dbReference type="InterPro" id="IPR050156">
    <property type="entry name" value="TC-AMP_synthase_SUA5"/>
</dbReference>
<dbReference type="Gene3D" id="3.40.50.11030">
    <property type="entry name" value="Threonylcarbamoyl-AMP synthase, C-terminal domain"/>
    <property type="match status" value="1"/>
</dbReference>
<evidence type="ECO:0000256" key="4">
    <source>
        <dbReference type="ARBA" id="ARBA00015492"/>
    </source>
</evidence>
<keyword evidence="10 13" id="KW-0067">ATP-binding</keyword>
<sequence length="330" mass="34837">MATILKTDDQAVRTAASALAEGKLVAIPTETVYGLAADATNGDAVAGIFEAKGRPHFNPLICHVSDIDMAERYAVIDPLSRRLMHAFWPGPLTLVLPLKPDTAIHPLVAAGLDTIALRMPRGVAGKIIAALDHPLAAPSANTSGKISGTSAEAVNEDLGARISLILDAGPSEVGLESTIVKLDGTRVALLRPGGLAAEDIESVIGTRLERIDQRAAIEAPGMMASHYAPSARVRLNVHDVREGEALLAFGPSRAQKAENASATLNLSETGNLREAAANLFDFMKRLDRLKRPVIAVEPIPFEGLGEAINDRLVRAAAPRDAAIAEMDEIK</sequence>
<feature type="binding site" evidence="14">
    <location>
        <position position="139"/>
    </location>
    <ligand>
        <name>ATP</name>
        <dbReference type="ChEBI" id="CHEBI:30616"/>
    </ligand>
</feature>
<dbReference type="InterPro" id="IPR017945">
    <property type="entry name" value="DHBP_synth_RibB-like_a/b_dom"/>
</dbReference>
<comment type="subcellular location">
    <subcellularLocation>
        <location evidence="1 13">Cytoplasm</location>
    </subcellularLocation>
</comment>
<feature type="binding site" evidence="14">
    <location>
        <position position="114"/>
    </location>
    <ligand>
        <name>ATP</name>
        <dbReference type="ChEBI" id="CHEBI:30616"/>
    </ligand>
</feature>
<evidence type="ECO:0000256" key="8">
    <source>
        <dbReference type="ARBA" id="ARBA00022695"/>
    </source>
</evidence>
<dbReference type="AlphaFoldDB" id="A0A849VQR9"/>
<dbReference type="GO" id="GO:0008033">
    <property type="term" value="P:tRNA processing"/>
    <property type="evidence" value="ECO:0007669"/>
    <property type="project" value="UniProtKB-KW"/>
</dbReference>
<dbReference type="Gene3D" id="3.90.870.10">
    <property type="entry name" value="DHBP synthase"/>
    <property type="match status" value="1"/>
</dbReference>
<feature type="binding site" evidence="14">
    <location>
        <position position="177"/>
    </location>
    <ligand>
        <name>L-threonine</name>
        <dbReference type="ChEBI" id="CHEBI:57926"/>
    </ligand>
</feature>
<dbReference type="GO" id="GO:0006450">
    <property type="term" value="P:regulation of translational fidelity"/>
    <property type="evidence" value="ECO:0007669"/>
    <property type="project" value="TreeGrafter"/>
</dbReference>
<evidence type="ECO:0000256" key="5">
    <source>
        <dbReference type="ARBA" id="ARBA00022490"/>
    </source>
</evidence>
<organism evidence="16 17">
    <name type="scientific">Phyllobacterium pellucidum</name>
    <dbReference type="NCBI Taxonomy" id="2740464"/>
    <lineage>
        <taxon>Bacteria</taxon>
        <taxon>Pseudomonadati</taxon>
        <taxon>Pseudomonadota</taxon>
        <taxon>Alphaproteobacteria</taxon>
        <taxon>Hyphomicrobiales</taxon>
        <taxon>Phyllobacteriaceae</taxon>
        <taxon>Phyllobacterium</taxon>
    </lineage>
</organism>
<keyword evidence="7 13" id="KW-0819">tRNA processing</keyword>
<name>A0A849VQR9_9HYPH</name>
<evidence type="ECO:0000313" key="17">
    <source>
        <dbReference type="Proteomes" id="UP000550508"/>
    </source>
</evidence>
<dbReference type="GO" id="GO:0005524">
    <property type="term" value="F:ATP binding"/>
    <property type="evidence" value="ECO:0007669"/>
    <property type="project" value="UniProtKB-UniRule"/>
</dbReference>
<dbReference type="EMBL" id="JABUMX010000001">
    <property type="protein sequence ID" value="NTS30347.1"/>
    <property type="molecule type" value="Genomic_DNA"/>
</dbReference>
<feature type="binding site" evidence="14">
    <location>
        <position position="58"/>
    </location>
    <ligand>
        <name>ATP</name>
        <dbReference type="ChEBI" id="CHEBI:30616"/>
    </ligand>
</feature>
<dbReference type="InterPro" id="IPR005145">
    <property type="entry name" value="Sua5_C"/>
</dbReference>
<dbReference type="PANTHER" id="PTHR17490:SF16">
    <property type="entry name" value="THREONYLCARBAMOYL-AMP SYNTHASE"/>
    <property type="match status" value="1"/>
</dbReference>
<keyword evidence="8 13" id="KW-0548">Nucleotidyltransferase</keyword>
<feature type="binding site" evidence="14">
    <location>
        <position position="31"/>
    </location>
    <ligand>
        <name>L-threonine</name>
        <dbReference type="ChEBI" id="CHEBI:57926"/>
    </ligand>
</feature>
<accession>A0A849VQR9</accession>
<evidence type="ECO:0000256" key="3">
    <source>
        <dbReference type="ARBA" id="ARBA00012584"/>
    </source>
</evidence>
<evidence type="ECO:0000256" key="2">
    <source>
        <dbReference type="ARBA" id="ARBA00007663"/>
    </source>
</evidence>
<dbReference type="GO" id="GO:0061710">
    <property type="term" value="F:L-threonylcarbamoyladenylate synthase"/>
    <property type="evidence" value="ECO:0007669"/>
    <property type="project" value="UniProtKB-EC"/>
</dbReference>
<reference evidence="16 17" key="1">
    <citation type="submission" date="2020-05" db="EMBL/GenBank/DDBJ databases">
        <authorList>
            <person name="Kim M.K."/>
        </authorList>
    </citation>
    <scope>NUCLEOTIDE SEQUENCE [LARGE SCALE GENOMIC DNA]</scope>
    <source>
        <strain evidence="16 17">BT25</strain>
    </source>
</reference>
<feature type="binding site" evidence="14">
    <location>
        <position position="227"/>
    </location>
    <ligand>
        <name>ATP</name>
        <dbReference type="ChEBI" id="CHEBI:30616"/>
    </ligand>
</feature>
<evidence type="ECO:0000259" key="15">
    <source>
        <dbReference type="PROSITE" id="PS51163"/>
    </source>
</evidence>
<evidence type="ECO:0000256" key="12">
    <source>
        <dbReference type="ARBA" id="ARBA00048366"/>
    </source>
</evidence>
<gene>
    <name evidence="16" type="ORF">HQ945_03690</name>
</gene>
<dbReference type="NCBIfam" id="TIGR00057">
    <property type="entry name" value="L-threonylcarbamoyladenylate synthase"/>
    <property type="match status" value="1"/>
</dbReference>
<comment type="similarity">
    <text evidence="2 13">Belongs to the SUA5 family.</text>
</comment>
<dbReference type="SUPFAM" id="SSF55821">
    <property type="entry name" value="YrdC/RibB"/>
    <property type="match status" value="1"/>
</dbReference>
<dbReference type="InterPro" id="IPR010923">
    <property type="entry name" value="T(6)A37_SUA5"/>
</dbReference>
<dbReference type="GO" id="GO:0003725">
    <property type="term" value="F:double-stranded RNA binding"/>
    <property type="evidence" value="ECO:0007669"/>
    <property type="project" value="UniProtKB-UniRule"/>
</dbReference>
<keyword evidence="6 13" id="KW-0808">Transferase</keyword>
<dbReference type="GO" id="GO:0005737">
    <property type="term" value="C:cytoplasm"/>
    <property type="evidence" value="ECO:0007669"/>
    <property type="project" value="UniProtKB-SubCell"/>
</dbReference>
<evidence type="ECO:0000256" key="6">
    <source>
        <dbReference type="ARBA" id="ARBA00022679"/>
    </source>
</evidence>
<dbReference type="InterPro" id="IPR038385">
    <property type="entry name" value="Sua5/YwlC_C"/>
</dbReference>
<comment type="function">
    <text evidence="13">Required for the formation of a threonylcarbamoyl group on adenosine at position 37 (t(6)A37) in tRNAs that read codons beginning with adenine.</text>
</comment>
<keyword evidence="17" id="KW-1185">Reference proteome</keyword>
<dbReference type="Pfam" id="PF01300">
    <property type="entry name" value="Sua5_yciO_yrdC"/>
    <property type="match status" value="1"/>
</dbReference>
<dbReference type="RefSeq" id="WP_113281769.1">
    <property type="nucleotide sequence ID" value="NZ_JABUMX010000001.1"/>
</dbReference>
<evidence type="ECO:0000256" key="11">
    <source>
        <dbReference type="ARBA" id="ARBA00029774"/>
    </source>
</evidence>
<protein>
    <recommendedName>
        <fullName evidence="4 13">Threonylcarbamoyl-AMP synthase</fullName>
        <shortName evidence="13">TC-AMP synthase</shortName>
        <ecNumber evidence="3 13">2.7.7.87</ecNumber>
    </recommendedName>
    <alternativeName>
        <fullName evidence="11 13">L-threonylcarbamoyladenylate synthase</fullName>
    </alternativeName>
</protein>
<dbReference type="Proteomes" id="UP000550508">
    <property type="component" value="Unassembled WGS sequence"/>
</dbReference>
<feature type="binding site" evidence="14">
    <location>
        <position position="137"/>
    </location>
    <ligand>
        <name>L-threonine</name>
        <dbReference type="ChEBI" id="CHEBI:57926"/>
    </ligand>
</feature>
<feature type="domain" description="YrdC-like" evidence="15">
    <location>
        <begin position="9"/>
        <end position="195"/>
    </location>
</feature>
<dbReference type="Pfam" id="PF03481">
    <property type="entry name" value="Sua5_C"/>
    <property type="match status" value="1"/>
</dbReference>
<comment type="catalytic activity">
    <reaction evidence="12 13">
        <text>L-threonine + hydrogencarbonate + ATP = L-threonylcarbamoyladenylate + diphosphate + H2O</text>
        <dbReference type="Rhea" id="RHEA:36407"/>
        <dbReference type="ChEBI" id="CHEBI:15377"/>
        <dbReference type="ChEBI" id="CHEBI:17544"/>
        <dbReference type="ChEBI" id="CHEBI:30616"/>
        <dbReference type="ChEBI" id="CHEBI:33019"/>
        <dbReference type="ChEBI" id="CHEBI:57926"/>
        <dbReference type="ChEBI" id="CHEBI:73682"/>
        <dbReference type="EC" id="2.7.7.87"/>
    </reaction>
</comment>
<proteinExistence type="inferred from homology"/>
<evidence type="ECO:0000256" key="10">
    <source>
        <dbReference type="ARBA" id="ARBA00022840"/>
    </source>
</evidence>
<dbReference type="PANTHER" id="PTHR17490">
    <property type="entry name" value="SUA5"/>
    <property type="match status" value="1"/>
</dbReference>
<keyword evidence="5 13" id="KW-0963">Cytoplasm</keyword>